<comment type="caution">
    <text evidence="3">The sequence shown here is derived from an EMBL/GenBank/DDBJ whole genome shotgun (WGS) entry which is preliminary data.</text>
</comment>
<evidence type="ECO:0000313" key="4">
    <source>
        <dbReference type="Proteomes" id="UP000031516"/>
    </source>
</evidence>
<protein>
    <submittedName>
        <fullName evidence="3">WGS project CCBQ000000000 data, contig 00015</fullName>
    </submittedName>
</protein>
<sequence length="258" mass="29896">MSSDSDSDSDFGDFGEGTVTVEQTVPETDENGGVAKESQEVDAQFEPVRQVTTVEAMFDCMRKVLAAKERGIELRDKKVLFQDLLKNEKTKKVYDGLFPNGEPLPPVQWRKEPLKRIIMHSVDLKEPEDDIEEHKEYIIQDLLYLKLEEQQQQSLDQLGYKKLNPEEVPDADLSQLLSYQDFDSIPECELPVIHDQFLDAIETVLQELEGLKTEEQELLKDKATYEELITNLVGHTQRIRRDEIADFQKKHKNKFLRK</sequence>
<evidence type="ECO:0000256" key="2">
    <source>
        <dbReference type="SAM" id="MobiDB-lite"/>
    </source>
</evidence>
<reference evidence="3 4" key="1">
    <citation type="submission" date="2014-03" db="EMBL/GenBank/DDBJ databases">
        <title>The genome of Kluyveromyces dobzhanskii.</title>
        <authorList>
            <person name="Nystedt B."/>
            <person name="Astrom S."/>
        </authorList>
    </citation>
    <scope>NUCLEOTIDE SEQUENCE [LARGE SCALE GENOMIC DNA]</scope>
    <source>
        <strain evidence="3 4">CBS 2104</strain>
    </source>
</reference>
<feature type="compositionally biased region" description="Acidic residues" evidence="2">
    <location>
        <begin position="1"/>
        <end position="13"/>
    </location>
</feature>
<feature type="region of interest" description="Disordered" evidence="2">
    <location>
        <begin position="1"/>
        <end position="41"/>
    </location>
</feature>
<evidence type="ECO:0000256" key="1">
    <source>
        <dbReference type="SAM" id="Coils"/>
    </source>
</evidence>
<dbReference type="Proteomes" id="UP000031516">
    <property type="component" value="Unassembled WGS sequence"/>
</dbReference>
<evidence type="ECO:0000313" key="3">
    <source>
        <dbReference type="EMBL" id="CDO95361.1"/>
    </source>
</evidence>
<dbReference type="EMBL" id="CCBQ010000045">
    <property type="protein sequence ID" value="CDO95361.1"/>
    <property type="molecule type" value="Genomic_DNA"/>
</dbReference>
<gene>
    <name evidence="3" type="ORF">KLDO_g3607</name>
</gene>
<organism evidence="3 4">
    <name type="scientific">Kluyveromyces dobzhanskii CBS 2104</name>
    <dbReference type="NCBI Taxonomy" id="1427455"/>
    <lineage>
        <taxon>Eukaryota</taxon>
        <taxon>Fungi</taxon>
        <taxon>Dikarya</taxon>
        <taxon>Ascomycota</taxon>
        <taxon>Saccharomycotina</taxon>
        <taxon>Saccharomycetes</taxon>
        <taxon>Saccharomycetales</taxon>
        <taxon>Saccharomycetaceae</taxon>
        <taxon>Kluyveromyces</taxon>
    </lineage>
</organism>
<dbReference type="OrthoDB" id="5378975at2759"/>
<keyword evidence="1" id="KW-0175">Coiled coil</keyword>
<dbReference type="AlphaFoldDB" id="A0A0A8L8J2"/>
<feature type="coiled-coil region" evidence="1">
    <location>
        <begin position="198"/>
        <end position="228"/>
    </location>
</feature>
<name>A0A0A8L8J2_9SACH</name>
<accession>A0A0A8L8J2</accession>
<keyword evidence="4" id="KW-1185">Reference proteome</keyword>
<proteinExistence type="predicted"/>